<reference evidence="15 16" key="1">
    <citation type="submission" date="2018-05" db="EMBL/GenBank/DDBJ databases">
        <title>Genome sequencing and assembly of the regulated plant pathogen Lachnellula willkommii and related sister species for the development of diagnostic species identification markers.</title>
        <authorList>
            <person name="Giroux E."/>
            <person name="Bilodeau G."/>
        </authorList>
    </citation>
    <scope>NUCLEOTIDE SEQUENCE [LARGE SCALE GENOMIC DNA]</scope>
    <source>
        <strain evidence="15 16">CBS 160.35</strain>
    </source>
</reference>
<dbReference type="EC" id="2.4.1.-" evidence="13"/>
<dbReference type="Pfam" id="PF05007">
    <property type="entry name" value="Mannosyl_trans"/>
    <property type="match status" value="1"/>
</dbReference>
<evidence type="ECO:0000256" key="2">
    <source>
        <dbReference type="ARBA" id="ARBA00004687"/>
    </source>
</evidence>
<feature type="transmembrane region" description="Helical" evidence="13">
    <location>
        <begin position="334"/>
        <end position="359"/>
    </location>
</feature>
<proteinExistence type="inferred from homology"/>
<dbReference type="PANTHER" id="PTHR12886">
    <property type="entry name" value="PIG-M MANNOSYLTRANSFERASE"/>
    <property type="match status" value="1"/>
</dbReference>
<dbReference type="GO" id="GO:0004376">
    <property type="term" value="F:GPI mannosyltransferase activity"/>
    <property type="evidence" value="ECO:0007669"/>
    <property type="project" value="InterPro"/>
</dbReference>
<sequence>MPSFFSPLPVFTSAILLRTTLLFYGLWQDAHSPLKYTDIDYNVFTSAASLITHHASPYDRATYRYTPLLAWLLVPTTFTGTWSLWWFSFGKVLFATGDIVAGWLIVLVLTRHRGMAMGRALRFASIWLLNPMVATISTRGSSEGLLGVLVVALLWAVMGKRIVTAGFLLGLGVHFKIYPFIYATSVVWWLDDDVVEEGGKEKGKGDGEGSGVFGTLWRFCNGARVKLAVISLLTFMGLNGLMSSIYGWPFLQHTYLHHVTRIDHRHNFSPYNTLLYLSSSSTSTPGSSSPSSSSPSSSLHLESLAFIPQLFLSAFALPLMLAKKDLPSTMLAQTFAFVTFNKVCTSQYFLWYMVFLPFYLPTSSLLAHPKLGLSAAALWIATQGLWLQQAFQLEFLGLSTFVPGLWVSSLLFFLTNAWLLGVIVSDIGSTSTSSPVSESMSKSKPKVLVK</sequence>
<comment type="caution">
    <text evidence="13">Lacks conserved residue(s) required for the propagation of feature annotation.</text>
</comment>
<protein>
    <recommendedName>
        <fullName evidence="4 13">GPI mannosyltransferase 1</fullName>
        <ecNumber evidence="13">2.4.1.-</ecNumber>
    </recommendedName>
    <alternativeName>
        <fullName evidence="13">GPI mannosyltransferase I</fullName>
    </alternativeName>
</protein>
<keyword evidence="8 13" id="KW-0812">Transmembrane</keyword>
<evidence type="ECO:0000256" key="6">
    <source>
        <dbReference type="ARBA" id="ARBA00022676"/>
    </source>
</evidence>
<dbReference type="GO" id="GO:0051751">
    <property type="term" value="F:alpha-1,4-mannosyltransferase activity"/>
    <property type="evidence" value="ECO:0007669"/>
    <property type="project" value="InterPro"/>
</dbReference>
<dbReference type="InterPro" id="IPR007704">
    <property type="entry name" value="PIG-M"/>
</dbReference>
<dbReference type="AlphaFoldDB" id="A0A8H8RFP2"/>
<evidence type="ECO:0000313" key="16">
    <source>
        <dbReference type="Proteomes" id="UP000443090"/>
    </source>
</evidence>
<keyword evidence="6 13" id="KW-0328">Glycosyltransferase</keyword>
<organism evidence="15 16">
    <name type="scientific">Lachnellula occidentalis</name>
    <dbReference type="NCBI Taxonomy" id="215460"/>
    <lineage>
        <taxon>Eukaryota</taxon>
        <taxon>Fungi</taxon>
        <taxon>Dikarya</taxon>
        <taxon>Ascomycota</taxon>
        <taxon>Pezizomycotina</taxon>
        <taxon>Leotiomycetes</taxon>
        <taxon>Helotiales</taxon>
        <taxon>Lachnaceae</taxon>
        <taxon>Lachnellula</taxon>
    </lineage>
</organism>
<dbReference type="Proteomes" id="UP000443090">
    <property type="component" value="Unassembled WGS sequence"/>
</dbReference>
<comment type="caution">
    <text evidence="15">The sequence shown here is derived from an EMBL/GenBank/DDBJ whole genome shotgun (WGS) entry which is preliminary data.</text>
</comment>
<dbReference type="OrthoDB" id="1741594at2759"/>
<dbReference type="PANTHER" id="PTHR12886:SF0">
    <property type="entry name" value="GPI MANNOSYLTRANSFERASE 1"/>
    <property type="match status" value="1"/>
</dbReference>
<dbReference type="GO" id="GO:0006506">
    <property type="term" value="P:GPI anchor biosynthetic process"/>
    <property type="evidence" value="ECO:0007669"/>
    <property type="project" value="UniProtKB-UniPathway"/>
</dbReference>
<feature type="transmembrane region" description="Helical" evidence="13">
    <location>
        <begin position="68"/>
        <end position="86"/>
    </location>
</feature>
<dbReference type="GO" id="GO:1990529">
    <property type="term" value="C:glycosylphosphatidylinositol-mannosyltransferase I complex"/>
    <property type="evidence" value="ECO:0007669"/>
    <property type="project" value="TreeGrafter"/>
</dbReference>
<keyword evidence="16" id="KW-1185">Reference proteome</keyword>
<keyword evidence="5 13" id="KW-0337">GPI-anchor biosynthesis</keyword>
<comment type="subcellular location">
    <subcellularLocation>
        <location evidence="1 13">Endoplasmic reticulum membrane</location>
        <topology evidence="1 13">Multi-pass membrane protein</topology>
    </subcellularLocation>
</comment>
<evidence type="ECO:0000256" key="12">
    <source>
        <dbReference type="ARBA" id="ARBA00025399"/>
    </source>
</evidence>
<evidence type="ECO:0000256" key="8">
    <source>
        <dbReference type="ARBA" id="ARBA00022692"/>
    </source>
</evidence>
<evidence type="ECO:0000256" key="4">
    <source>
        <dbReference type="ARBA" id="ARBA00013797"/>
    </source>
</evidence>
<evidence type="ECO:0000256" key="11">
    <source>
        <dbReference type="ARBA" id="ARBA00023136"/>
    </source>
</evidence>
<name>A0A8H8RFP2_9HELO</name>
<feature type="transmembrane region" description="Helical" evidence="13">
    <location>
        <begin position="227"/>
        <end position="248"/>
    </location>
</feature>
<evidence type="ECO:0000313" key="15">
    <source>
        <dbReference type="EMBL" id="TVY33404.1"/>
    </source>
</evidence>
<keyword evidence="10 13" id="KW-1133">Transmembrane helix</keyword>
<keyword evidence="9 13" id="KW-0256">Endoplasmic reticulum</keyword>
<evidence type="ECO:0000256" key="7">
    <source>
        <dbReference type="ARBA" id="ARBA00022679"/>
    </source>
</evidence>
<keyword evidence="11 13" id="KW-0472">Membrane</keyword>
<feature type="region of interest" description="Disordered" evidence="14">
    <location>
        <begin position="430"/>
        <end position="450"/>
    </location>
</feature>
<evidence type="ECO:0000256" key="1">
    <source>
        <dbReference type="ARBA" id="ARBA00004477"/>
    </source>
</evidence>
<dbReference type="UniPathway" id="UPA00196"/>
<evidence type="ECO:0000256" key="5">
    <source>
        <dbReference type="ARBA" id="ARBA00022502"/>
    </source>
</evidence>
<comment type="pathway">
    <text evidence="2 13">Glycolipid biosynthesis; glycosylphosphatidylinositol-anchor biosynthesis.</text>
</comment>
<keyword evidence="7 13" id="KW-0808">Transferase</keyword>
<evidence type="ECO:0000256" key="9">
    <source>
        <dbReference type="ARBA" id="ARBA00022824"/>
    </source>
</evidence>
<dbReference type="EMBL" id="QGMI01001398">
    <property type="protein sequence ID" value="TVY33404.1"/>
    <property type="molecule type" value="Genomic_DNA"/>
</dbReference>
<evidence type="ECO:0000256" key="14">
    <source>
        <dbReference type="SAM" id="MobiDB-lite"/>
    </source>
</evidence>
<comment type="function">
    <text evidence="12 13">Mannosyltransferase involved in glycosylphosphatidylinositol-anchor biosynthesis. Transfers the first alpha-1,4-mannose to GlcN-acyl-PI during GPI precursor assembly. Required for cell wall integrity.</text>
</comment>
<feature type="compositionally biased region" description="Low complexity" evidence="14">
    <location>
        <begin position="430"/>
        <end position="442"/>
    </location>
</feature>
<evidence type="ECO:0000256" key="13">
    <source>
        <dbReference type="RuleBase" id="RU365064"/>
    </source>
</evidence>
<accession>A0A8H8RFP2</accession>
<evidence type="ECO:0000256" key="3">
    <source>
        <dbReference type="ARBA" id="ARBA00011071"/>
    </source>
</evidence>
<dbReference type="GO" id="GO:0005789">
    <property type="term" value="C:endoplasmic reticulum membrane"/>
    <property type="evidence" value="ECO:0007669"/>
    <property type="project" value="UniProtKB-SubCell"/>
</dbReference>
<feature type="transmembrane region" description="Helical" evidence="13">
    <location>
        <begin position="92"/>
        <end position="109"/>
    </location>
</feature>
<feature type="transmembrane region" description="Helical" evidence="13">
    <location>
        <begin position="6"/>
        <end position="27"/>
    </location>
</feature>
<evidence type="ECO:0000256" key="10">
    <source>
        <dbReference type="ARBA" id="ARBA00022989"/>
    </source>
</evidence>
<gene>
    <name evidence="15" type="primary">gpi14</name>
    <name evidence="15" type="ORF">LOCC1_G007569</name>
</gene>
<feature type="transmembrane region" description="Helical" evidence="13">
    <location>
        <begin position="395"/>
        <end position="419"/>
    </location>
</feature>
<comment type="similarity">
    <text evidence="3 13">Belongs to the PIGM family.</text>
</comment>